<comment type="caution">
    <text evidence="1">The sequence shown here is derived from an EMBL/GenBank/DDBJ whole genome shotgun (WGS) entry which is preliminary data.</text>
</comment>
<keyword evidence="2" id="KW-1185">Reference proteome</keyword>
<accession>A0ABN0ZQG2</accession>
<dbReference type="RefSeq" id="WP_343781978.1">
    <property type="nucleotide sequence ID" value="NZ_BAAACZ010000008.1"/>
</dbReference>
<protein>
    <submittedName>
        <fullName evidence="1">Uncharacterized protein</fullName>
    </submittedName>
</protein>
<gene>
    <name evidence="1" type="ORF">GCM10008935_08160</name>
</gene>
<dbReference type="EMBL" id="BAAACZ010000008">
    <property type="protein sequence ID" value="GAA0455668.1"/>
    <property type="molecule type" value="Genomic_DNA"/>
</dbReference>
<sequence>MVREFSTILIVNDYFAVRTADVEGSSFIIIDLDHFMSEKQFYEITGNLPKKLWLSKRQEPLTILKSE</sequence>
<dbReference type="Proteomes" id="UP001500740">
    <property type="component" value="Unassembled WGS sequence"/>
</dbReference>
<proteinExistence type="predicted"/>
<evidence type="ECO:0000313" key="2">
    <source>
        <dbReference type="Proteomes" id="UP001500740"/>
    </source>
</evidence>
<reference evidence="1 2" key="1">
    <citation type="journal article" date="2019" name="Int. J. Syst. Evol. Microbiol.">
        <title>The Global Catalogue of Microorganisms (GCM) 10K type strain sequencing project: providing services to taxonomists for standard genome sequencing and annotation.</title>
        <authorList>
            <consortium name="The Broad Institute Genomics Platform"/>
            <consortium name="The Broad Institute Genome Sequencing Center for Infectious Disease"/>
            <person name="Wu L."/>
            <person name="Ma J."/>
        </authorList>
    </citation>
    <scope>NUCLEOTIDE SEQUENCE [LARGE SCALE GENOMIC DNA]</scope>
    <source>
        <strain evidence="1 2">JCM 14193</strain>
    </source>
</reference>
<evidence type="ECO:0000313" key="1">
    <source>
        <dbReference type="EMBL" id="GAA0455668.1"/>
    </source>
</evidence>
<name>A0ABN0ZQG2_9BACI</name>
<organism evidence="1 2">
    <name type="scientific">Alkalibacillus silvisoli</name>
    <dbReference type="NCBI Taxonomy" id="392823"/>
    <lineage>
        <taxon>Bacteria</taxon>
        <taxon>Bacillati</taxon>
        <taxon>Bacillota</taxon>
        <taxon>Bacilli</taxon>
        <taxon>Bacillales</taxon>
        <taxon>Bacillaceae</taxon>
        <taxon>Alkalibacillus</taxon>
    </lineage>
</organism>